<evidence type="ECO:0000259" key="12">
    <source>
        <dbReference type="SMART" id="SM01024"/>
    </source>
</evidence>
<dbReference type="GO" id="GO:0016887">
    <property type="term" value="F:ATP hydrolysis activity"/>
    <property type="evidence" value="ECO:0007669"/>
    <property type="project" value="InterPro"/>
</dbReference>
<evidence type="ECO:0000256" key="9">
    <source>
        <dbReference type="ARBA" id="ARBA00023136"/>
    </source>
</evidence>
<proteinExistence type="predicted"/>
<evidence type="ECO:0000313" key="13">
    <source>
        <dbReference type="EMBL" id="THU87595.1"/>
    </source>
</evidence>
<organism evidence="13 14">
    <name type="scientific">Dendrothele bispora (strain CBS 962.96)</name>
    <dbReference type="NCBI Taxonomy" id="1314807"/>
    <lineage>
        <taxon>Eukaryota</taxon>
        <taxon>Fungi</taxon>
        <taxon>Dikarya</taxon>
        <taxon>Basidiomycota</taxon>
        <taxon>Agaricomycotina</taxon>
        <taxon>Agaricomycetes</taxon>
        <taxon>Agaricomycetidae</taxon>
        <taxon>Agaricales</taxon>
        <taxon>Agaricales incertae sedis</taxon>
        <taxon>Dendrothele</taxon>
    </lineage>
</organism>
<comment type="subcellular location">
    <subcellularLocation>
        <location evidence="2">Membrane</location>
    </subcellularLocation>
    <subcellularLocation>
        <location evidence="1">Mitochondrion</location>
    </subcellularLocation>
</comment>
<feature type="region of interest" description="Disordered" evidence="11">
    <location>
        <begin position="386"/>
        <end position="422"/>
    </location>
</feature>
<dbReference type="AlphaFoldDB" id="A0A4V4HDM9"/>
<dbReference type="EMBL" id="ML179444">
    <property type="protein sequence ID" value="THU87595.1"/>
    <property type="molecule type" value="Genomic_DNA"/>
</dbReference>
<dbReference type="GO" id="GO:0005524">
    <property type="term" value="F:ATP binding"/>
    <property type="evidence" value="ECO:0007669"/>
    <property type="project" value="UniProtKB-KW"/>
</dbReference>
<evidence type="ECO:0000256" key="11">
    <source>
        <dbReference type="SAM" id="MobiDB-lite"/>
    </source>
</evidence>
<evidence type="ECO:0000256" key="8">
    <source>
        <dbReference type="ARBA" id="ARBA00023128"/>
    </source>
</evidence>
<dbReference type="GO" id="GO:0031966">
    <property type="term" value="C:mitochondrial membrane"/>
    <property type="evidence" value="ECO:0007669"/>
    <property type="project" value="UniProtKB-SubCell"/>
</dbReference>
<evidence type="ECO:0000313" key="14">
    <source>
        <dbReference type="Proteomes" id="UP000297245"/>
    </source>
</evidence>
<evidence type="ECO:0000256" key="7">
    <source>
        <dbReference type="ARBA" id="ARBA00022989"/>
    </source>
</evidence>
<dbReference type="SMART" id="SM01024">
    <property type="entry name" value="BCS1_N"/>
    <property type="match status" value="1"/>
</dbReference>
<keyword evidence="4" id="KW-0547">Nucleotide-binding</keyword>
<dbReference type="Pfam" id="PF25426">
    <property type="entry name" value="AAA_lid_BCS1"/>
    <property type="match status" value="1"/>
</dbReference>
<keyword evidence="9" id="KW-0472">Membrane</keyword>
<name>A0A4V4HDM9_DENBC</name>
<evidence type="ECO:0000256" key="2">
    <source>
        <dbReference type="ARBA" id="ARBA00004370"/>
    </source>
</evidence>
<dbReference type="Pfam" id="PF08740">
    <property type="entry name" value="BCS1_N"/>
    <property type="match status" value="1"/>
</dbReference>
<accession>A0A4V4HDM9</accession>
<evidence type="ECO:0000256" key="3">
    <source>
        <dbReference type="ARBA" id="ARBA00022692"/>
    </source>
</evidence>
<reference evidence="13 14" key="1">
    <citation type="journal article" date="2019" name="Nat. Ecol. Evol.">
        <title>Megaphylogeny resolves global patterns of mushroom evolution.</title>
        <authorList>
            <person name="Varga T."/>
            <person name="Krizsan K."/>
            <person name="Foldi C."/>
            <person name="Dima B."/>
            <person name="Sanchez-Garcia M."/>
            <person name="Sanchez-Ramirez S."/>
            <person name="Szollosi G.J."/>
            <person name="Szarkandi J.G."/>
            <person name="Papp V."/>
            <person name="Albert L."/>
            <person name="Andreopoulos W."/>
            <person name="Angelini C."/>
            <person name="Antonin V."/>
            <person name="Barry K.W."/>
            <person name="Bougher N.L."/>
            <person name="Buchanan P."/>
            <person name="Buyck B."/>
            <person name="Bense V."/>
            <person name="Catcheside P."/>
            <person name="Chovatia M."/>
            <person name="Cooper J."/>
            <person name="Damon W."/>
            <person name="Desjardin D."/>
            <person name="Finy P."/>
            <person name="Geml J."/>
            <person name="Haridas S."/>
            <person name="Hughes K."/>
            <person name="Justo A."/>
            <person name="Karasinski D."/>
            <person name="Kautmanova I."/>
            <person name="Kiss B."/>
            <person name="Kocsube S."/>
            <person name="Kotiranta H."/>
            <person name="LaButti K.M."/>
            <person name="Lechner B.E."/>
            <person name="Liimatainen K."/>
            <person name="Lipzen A."/>
            <person name="Lukacs Z."/>
            <person name="Mihaltcheva S."/>
            <person name="Morgado L.N."/>
            <person name="Niskanen T."/>
            <person name="Noordeloos M.E."/>
            <person name="Ohm R.A."/>
            <person name="Ortiz-Santana B."/>
            <person name="Ovrebo C."/>
            <person name="Racz N."/>
            <person name="Riley R."/>
            <person name="Savchenko A."/>
            <person name="Shiryaev A."/>
            <person name="Soop K."/>
            <person name="Spirin V."/>
            <person name="Szebenyi C."/>
            <person name="Tomsovsky M."/>
            <person name="Tulloss R.E."/>
            <person name="Uehling J."/>
            <person name="Grigoriev I.V."/>
            <person name="Vagvolgyi C."/>
            <person name="Papp T."/>
            <person name="Martin F.M."/>
            <person name="Miettinen O."/>
            <person name="Hibbett D.S."/>
            <person name="Nagy L.G."/>
        </authorList>
    </citation>
    <scope>NUCLEOTIDE SEQUENCE [LARGE SCALE GENOMIC DNA]</scope>
    <source>
        <strain evidence="13 14">CBS 962.96</strain>
    </source>
</reference>
<evidence type="ECO:0000256" key="4">
    <source>
        <dbReference type="ARBA" id="ARBA00022741"/>
    </source>
</evidence>
<evidence type="ECO:0000256" key="10">
    <source>
        <dbReference type="ARBA" id="ARBA00048778"/>
    </source>
</evidence>
<comment type="catalytic activity">
    <reaction evidence="10">
        <text>ATP + H2O = ADP + phosphate + H(+)</text>
        <dbReference type="Rhea" id="RHEA:13065"/>
        <dbReference type="ChEBI" id="CHEBI:15377"/>
        <dbReference type="ChEBI" id="CHEBI:15378"/>
        <dbReference type="ChEBI" id="CHEBI:30616"/>
        <dbReference type="ChEBI" id="CHEBI:43474"/>
        <dbReference type="ChEBI" id="CHEBI:456216"/>
    </reaction>
    <physiologicalReaction direction="left-to-right" evidence="10">
        <dbReference type="Rhea" id="RHEA:13066"/>
    </physiologicalReaction>
</comment>
<dbReference type="InterPro" id="IPR050747">
    <property type="entry name" value="Mitochondrial_chaperone_BCS1"/>
</dbReference>
<dbReference type="Proteomes" id="UP000297245">
    <property type="component" value="Unassembled WGS sequence"/>
</dbReference>
<keyword evidence="3" id="KW-0812">Transmembrane</keyword>
<evidence type="ECO:0000256" key="1">
    <source>
        <dbReference type="ARBA" id="ARBA00004173"/>
    </source>
</evidence>
<dbReference type="SUPFAM" id="SSF52540">
    <property type="entry name" value="P-loop containing nucleoside triphosphate hydrolases"/>
    <property type="match status" value="1"/>
</dbReference>
<sequence>MNNLPNSYPKTNVQSENVINSVKLAWPAVGLFSVFATLFKSNSYLFDSVKLLLLGRRFTQWLLERINLQYWITSQFNEGDPAYEWIIHFLTYQKLWRQSLSSRVFATNSKRKWSIGSSEFNGTTAKGSAEYVPTYESPQLFRWNGYWVEIRRSNQNSKLSPPQFSVGNNKTIFVTLYTTDFSVLSDLVEEARQRYIEVSKPDVIVYTADMQAASSIPKHSIFLIEDIDCAFPSREETDYDTASFFAGFPISPSHPSRRSAVSLSGLLNVIDGIGSEEGKLFFATTNYIDRLDPALIRRGRIDKKLQYSLATREQTAAIFLQFYPESQSQNMSEKSELTTMSEKFASCLPIDEFSTADLQGYLLSWKTQPSQAVAGVLDWVKLERAERRKRKEREEAEREKTRRKCKSLKLNASIHPQRPVSL</sequence>
<feature type="domain" description="BCS1 N-terminal" evidence="12">
    <location>
        <begin position="52"/>
        <end position="216"/>
    </location>
</feature>
<keyword evidence="14" id="KW-1185">Reference proteome</keyword>
<dbReference type="OrthoDB" id="10251412at2759"/>
<dbReference type="InterPro" id="IPR057495">
    <property type="entry name" value="AAA_lid_BCS1"/>
</dbReference>
<gene>
    <name evidence="13" type="ORF">K435DRAFT_867158</name>
</gene>
<feature type="compositionally biased region" description="Basic and acidic residues" evidence="11">
    <location>
        <begin position="386"/>
        <end position="400"/>
    </location>
</feature>
<dbReference type="PANTHER" id="PTHR23070">
    <property type="entry name" value="BCS1 AAA-TYPE ATPASE"/>
    <property type="match status" value="1"/>
</dbReference>
<dbReference type="InterPro" id="IPR014851">
    <property type="entry name" value="BCS1_N"/>
</dbReference>
<evidence type="ECO:0000256" key="5">
    <source>
        <dbReference type="ARBA" id="ARBA00022801"/>
    </source>
</evidence>
<evidence type="ECO:0000256" key="6">
    <source>
        <dbReference type="ARBA" id="ARBA00022840"/>
    </source>
</evidence>
<keyword evidence="7" id="KW-1133">Transmembrane helix</keyword>
<protein>
    <recommendedName>
        <fullName evidence="12">BCS1 N-terminal domain-containing protein</fullName>
    </recommendedName>
</protein>
<dbReference type="Gene3D" id="3.40.50.300">
    <property type="entry name" value="P-loop containing nucleotide triphosphate hydrolases"/>
    <property type="match status" value="1"/>
</dbReference>
<keyword evidence="6" id="KW-0067">ATP-binding</keyword>
<dbReference type="InterPro" id="IPR027417">
    <property type="entry name" value="P-loop_NTPase"/>
</dbReference>
<keyword evidence="5" id="KW-0378">Hydrolase</keyword>
<keyword evidence="8" id="KW-0496">Mitochondrion</keyword>